<feature type="transmembrane region" description="Helical" evidence="1">
    <location>
        <begin position="176"/>
        <end position="195"/>
    </location>
</feature>
<feature type="transmembrane region" description="Helical" evidence="1">
    <location>
        <begin position="29"/>
        <end position="46"/>
    </location>
</feature>
<gene>
    <name evidence="2" type="ORF">COT52_02320</name>
</gene>
<keyword evidence="1" id="KW-0472">Membrane</keyword>
<keyword evidence="1" id="KW-0812">Transmembrane</keyword>
<reference evidence="3" key="1">
    <citation type="submission" date="2017-09" db="EMBL/GenBank/DDBJ databases">
        <title>Depth-based differentiation of microbial function through sediment-hosted aquifers and enrichment of novel symbionts in the deep terrestrial subsurface.</title>
        <authorList>
            <person name="Probst A.J."/>
            <person name="Ladd B."/>
            <person name="Jarett J.K."/>
            <person name="Geller-Mcgrath D.E."/>
            <person name="Sieber C.M.K."/>
            <person name="Emerson J.B."/>
            <person name="Anantharaman K."/>
            <person name="Thomas B.C."/>
            <person name="Malmstrom R."/>
            <person name="Stieglmeier M."/>
            <person name="Klingl A."/>
            <person name="Woyke T."/>
            <person name="Ryan C.M."/>
            <person name="Banfield J.F."/>
        </authorList>
    </citation>
    <scope>NUCLEOTIDE SEQUENCE [LARGE SCALE GENOMIC DNA]</scope>
</reference>
<dbReference type="EMBL" id="PEYW01000034">
    <property type="protein sequence ID" value="PIS20708.1"/>
    <property type="molecule type" value="Genomic_DNA"/>
</dbReference>
<proteinExistence type="predicted"/>
<protein>
    <submittedName>
        <fullName evidence="2">Uncharacterized protein</fullName>
    </submittedName>
</protein>
<feature type="transmembrane region" description="Helical" evidence="1">
    <location>
        <begin position="231"/>
        <end position="250"/>
    </location>
</feature>
<evidence type="ECO:0000313" key="2">
    <source>
        <dbReference type="EMBL" id="PIS20708.1"/>
    </source>
</evidence>
<comment type="caution">
    <text evidence="2">The sequence shown here is derived from an EMBL/GenBank/DDBJ whole genome shotgun (WGS) entry which is preliminary data.</text>
</comment>
<organism evidence="2 3">
    <name type="scientific">candidate division WWE3 bacterium CG08_land_8_20_14_0_20_43_13</name>
    <dbReference type="NCBI Taxonomy" id="1975087"/>
    <lineage>
        <taxon>Bacteria</taxon>
        <taxon>Katanobacteria</taxon>
    </lineage>
</organism>
<feature type="transmembrane region" description="Helical" evidence="1">
    <location>
        <begin position="201"/>
        <end position="219"/>
    </location>
</feature>
<evidence type="ECO:0000256" key="1">
    <source>
        <dbReference type="SAM" id="Phobius"/>
    </source>
</evidence>
<sequence>MSKRQRIFIAALLVVFFQSLVIKEASLLSWWWLVPMVCFLGAWFCLKIDLRGIRYFTVLFLPVYLGFIFSLVFRIYVFSPVFKYLLLGSFGLLYYTSLLTNNILNVSGFKIVPLSRAARTVNLLLTFICAFFGFSVFYKLHLPALIQLIFVFASSFLLGWQYLWSLDFKEKVSFEALRPCLFLAFLTTELAFTLSFLPIRVFVRALMLTIPIYFGLGVWTQIKQRKLLKSYLFEFAFVSLLSLFLSLFLLR</sequence>
<dbReference type="Proteomes" id="UP000231414">
    <property type="component" value="Unassembled WGS sequence"/>
</dbReference>
<feature type="transmembrane region" description="Helical" evidence="1">
    <location>
        <begin position="116"/>
        <end position="138"/>
    </location>
</feature>
<name>A0A2H0X9D9_UNCKA</name>
<evidence type="ECO:0000313" key="3">
    <source>
        <dbReference type="Proteomes" id="UP000231414"/>
    </source>
</evidence>
<accession>A0A2H0X9D9</accession>
<keyword evidence="1" id="KW-1133">Transmembrane helix</keyword>
<feature type="transmembrane region" description="Helical" evidence="1">
    <location>
        <begin position="144"/>
        <end position="164"/>
    </location>
</feature>
<feature type="transmembrane region" description="Helical" evidence="1">
    <location>
        <begin position="58"/>
        <end position="78"/>
    </location>
</feature>
<feature type="transmembrane region" description="Helical" evidence="1">
    <location>
        <begin position="84"/>
        <end position="104"/>
    </location>
</feature>
<dbReference type="AlphaFoldDB" id="A0A2H0X9D9"/>